<dbReference type="InterPro" id="IPR041324">
    <property type="entry name" value="AgI/II_N"/>
</dbReference>
<evidence type="ECO:0000259" key="3">
    <source>
        <dbReference type="Pfam" id="PF18652"/>
    </source>
</evidence>
<dbReference type="Proteomes" id="UP000233343">
    <property type="component" value="Unassembled WGS sequence"/>
</dbReference>
<gene>
    <name evidence="4" type="ORF">CWS20_20705</name>
</gene>
<evidence type="ECO:0000313" key="4">
    <source>
        <dbReference type="EMBL" id="PKG27090.1"/>
    </source>
</evidence>
<proteinExistence type="predicted"/>
<protein>
    <recommendedName>
        <fullName evidence="3">Antigen I/II N-terminal domain-containing protein</fullName>
    </recommendedName>
</protein>
<feature type="signal peptide" evidence="2">
    <location>
        <begin position="1"/>
        <end position="19"/>
    </location>
</feature>
<feature type="chain" id="PRO_5038862812" description="Antigen I/II N-terminal domain-containing protein" evidence="2">
    <location>
        <begin position="20"/>
        <end position="210"/>
    </location>
</feature>
<reference evidence="4 5" key="1">
    <citation type="journal article" date="2010" name="Int. J. Syst. Evol. Microbiol.">
        <title>Bacillus horneckiae sp. nov., isolated from a spacecraft-assembly clean room.</title>
        <authorList>
            <person name="Vaishampayan P."/>
            <person name="Probst A."/>
            <person name="Krishnamurthi S."/>
            <person name="Ghosh S."/>
            <person name="Osman S."/>
            <person name="McDowall A."/>
            <person name="Ruckmani A."/>
            <person name="Mayilraj S."/>
            <person name="Venkateswaran K."/>
        </authorList>
    </citation>
    <scope>NUCLEOTIDE SEQUENCE [LARGE SCALE GENOMIC DNA]</scope>
    <source>
        <strain evidence="5">1PO1SC</strain>
    </source>
</reference>
<dbReference type="RefSeq" id="WP_066199015.1">
    <property type="nucleotide sequence ID" value="NZ_JAFDQP010000002.1"/>
</dbReference>
<dbReference type="AlphaFoldDB" id="A0A2N0ZC60"/>
<comment type="caution">
    <text evidence="4">The sequence shown here is derived from an EMBL/GenBank/DDBJ whole genome shotgun (WGS) entry which is preliminary data.</text>
</comment>
<evidence type="ECO:0000313" key="5">
    <source>
        <dbReference type="Proteomes" id="UP000233343"/>
    </source>
</evidence>
<dbReference type="Pfam" id="PF18652">
    <property type="entry name" value="Adhesin_P1_N"/>
    <property type="match status" value="1"/>
</dbReference>
<evidence type="ECO:0000256" key="1">
    <source>
        <dbReference type="SAM" id="MobiDB-lite"/>
    </source>
</evidence>
<feature type="region of interest" description="Disordered" evidence="1">
    <location>
        <begin position="17"/>
        <end position="47"/>
    </location>
</feature>
<dbReference type="PROSITE" id="PS51257">
    <property type="entry name" value="PROKAR_LIPOPROTEIN"/>
    <property type="match status" value="1"/>
</dbReference>
<dbReference type="EMBL" id="PISD01000050">
    <property type="protein sequence ID" value="PKG27090.1"/>
    <property type="molecule type" value="Genomic_DNA"/>
</dbReference>
<evidence type="ECO:0000256" key="2">
    <source>
        <dbReference type="SAM" id="SignalP"/>
    </source>
</evidence>
<sequence>MKKLFSLLLVALLAACSSAEESGGETKKEEPKAATEEKSDAANEEKGLEVDKGLLNVQITIPASFMEGENTDTAIEEAKANGIKEVTKNEDGSITYKMSKSEHKKMLKELQTTMTESMDEIKNDKEIASIKDITHNKDFSEFTLVVDQEAYENSFDSIAIYGLGISGMYYQLFDGASPENYKVNIDVKDEASGKVFSEIIFPDDLEDEAE</sequence>
<accession>A0A2N0ZC60</accession>
<keyword evidence="5" id="KW-1185">Reference proteome</keyword>
<feature type="domain" description="Antigen I/II N-terminal" evidence="3">
    <location>
        <begin position="71"/>
        <end position="155"/>
    </location>
</feature>
<name>A0A2N0ZC60_9BACI</name>
<feature type="compositionally biased region" description="Basic and acidic residues" evidence="1">
    <location>
        <begin position="24"/>
        <end position="47"/>
    </location>
</feature>
<organism evidence="4 5">
    <name type="scientific">Cytobacillus horneckiae</name>
    <dbReference type="NCBI Taxonomy" id="549687"/>
    <lineage>
        <taxon>Bacteria</taxon>
        <taxon>Bacillati</taxon>
        <taxon>Bacillota</taxon>
        <taxon>Bacilli</taxon>
        <taxon>Bacillales</taxon>
        <taxon>Bacillaceae</taxon>
        <taxon>Cytobacillus</taxon>
    </lineage>
</organism>
<keyword evidence="2" id="KW-0732">Signal</keyword>